<keyword evidence="2" id="KW-1185">Reference proteome</keyword>
<dbReference type="KEGG" id="vta:B0037"/>
<organism evidence="1 2">
    <name type="scientific">Vibrio tapetis subsp. tapetis</name>
    <dbReference type="NCBI Taxonomy" id="1671868"/>
    <lineage>
        <taxon>Bacteria</taxon>
        <taxon>Pseudomonadati</taxon>
        <taxon>Pseudomonadota</taxon>
        <taxon>Gammaproteobacteria</taxon>
        <taxon>Vibrionales</taxon>
        <taxon>Vibrionaceae</taxon>
        <taxon>Vibrio</taxon>
    </lineage>
</organism>
<gene>
    <name evidence="1" type="ORF">VTAP4600_B0037</name>
</gene>
<name>A0A2N8ZIC2_9VIBR</name>
<accession>A0A2N8ZIC2</accession>
<dbReference type="AlphaFoldDB" id="A0A2N8ZIC2"/>
<dbReference type="EMBL" id="LT960612">
    <property type="protein sequence ID" value="SON51648.1"/>
    <property type="molecule type" value="Genomic_DNA"/>
</dbReference>
<proteinExistence type="predicted"/>
<evidence type="ECO:0000313" key="2">
    <source>
        <dbReference type="Proteomes" id="UP000235828"/>
    </source>
</evidence>
<evidence type="ECO:0000313" key="1">
    <source>
        <dbReference type="EMBL" id="SON51648.1"/>
    </source>
</evidence>
<reference evidence="1 2" key="1">
    <citation type="submission" date="2017-10" db="EMBL/GenBank/DDBJ databases">
        <authorList>
            <person name="Banno H."/>
            <person name="Chua N.-H."/>
        </authorList>
    </citation>
    <scope>NUCLEOTIDE SEQUENCE [LARGE SCALE GENOMIC DNA]</scope>
    <source>
        <strain evidence="1">Vibrio tapetis CECT4600</strain>
    </source>
</reference>
<dbReference type="Proteomes" id="UP000235828">
    <property type="component" value="Chromosome B"/>
</dbReference>
<sequence>MRYEYQDIAESVYEVSTPADWQA</sequence>
<protein>
    <submittedName>
        <fullName evidence="1">Uncharacterized protein</fullName>
    </submittedName>
</protein>